<dbReference type="SMART" id="SM00382">
    <property type="entry name" value="AAA"/>
    <property type="match status" value="1"/>
</dbReference>
<dbReference type="AlphaFoldDB" id="A0A495E6X8"/>
<feature type="transmembrane region" description="Helical" evidence="10">
    <location>
        <begin position="173"/>
        <end position="194"/>
    </location>
</feature>
<evidence type="ECO:0000256" key="10">
    <source>
        <dbReference type="SAM" id="Phobius"/>
    </source>
</evidence>
<feature type="transmembrane region" description="Helical" evidence="10">
    <location>
        <begin position="94"/>
        <end position="116"/>
    </location>
</feature>
<organism evidence="13 14">
    <name type="scientific">Arthrobacter oryzae</name>
    <dbReference type="NCBI Taxonomy" id="409290"/>
    <lineage>
        <taxon>Bacteria</taxon>
        <taxon>Bacillati</taxon>
        <taxon>Actinomycetota</taxon>
        <taxon>Actinomycetes</taxon>
        <taxon>Micrococcales</taxon>
        <taxon>Micrococcaceae</taxon>
        <taxon>Arthrobacter</taxon>
    </lineage>
</organism>
<feature type="domain" description="ABC transporter" evidence="11">
    <location>
        <begin position="379"/>
        <end position="613"/>
    </location>
</feature>
<feature type="domain" description="ABC transmembrane type-1" evidence="12">
    <location>
        <begin position="51"/>
        <end position="345"/>
    </location>
</feature>
<keyword evidence="7 10" id="KW-1133">Transmembrane helix</keyword>
<evidence type="ECO:0000313" key="14">
    <source>
        <dbReference type="Proteomes" id="UP000276055"/>
    </source>
</evidence>
<dbReference type="InterPro" id="IPR003439">
    <property type="entry name" value="ABC_transporter-like_ATP-bd"/>
</dbReference>
<dbReference type="EMBL" id="RBIR01000011">
    <property type="protein sequence ID" value="RKR12698.1"/>
    <property type="molecule type" value="Genomic_DNA"/>
</dbReference>
<dbReference type="Pfam" id="PF00005">
    <property type="entry name" value="ABC_tran"/>
    <property type="match status" value="1"/>
</dbReference>
<evidence type="ECO:0000256" key="2">
    <source>
        <dbReference type="ARBA" id="ARBA00022448"/>
    </source>
</evidence>
<evidence type="ECO:0000256" key="4">
    <source>
        <dbReference type="ARBA" id="ARBA00022692"/>
    </source>
</evidence>
<comment type="subcellular location">
    <subcellularLocation>
        <location evidence="1">Cell membrane</location>
        <topology evidence="1">Multi-pass membrane protein</topology>
    </subcellularLocation>
</comment>
<dbReference type="Gene3D" id="1.20.1560.10">
    <property type="entry name" value="ABC transporter type 1, transmembrane domain"/>
    <property type="match status" value="1"/>
</dbReference>
<dbReference type="Gene3D" id="3.40.50.300">
    <property type="entry name" value="P-loop containing nucleotide triphosphate hydrolases"/>
    <property type="match status" value="1"/>
</dbReference>
<evidence type="ECO:0000256" key="3">
    <source>
        <dbReference type="ARBA" id="ARBA00022475"/>
    </source>
</evidence>
<dbReference type="GO" id="GO:0005524">
    <property type="term" value="F:ATP binding"/>
    <property type="evidence" value="ECO:0007669"/>
    <property type="project" value="UniProtKB-KW"/>
</dbReference>
<proteinExistence type="inferred from homology"/>
<dbReference type="InterPro" id="IPR003593">
    <property type="entry name" value="AAA+_ATPase"/>
</dbReference>
<dbReference type="PROSITE" id="PS50893">
    <property type="entry name" value="ABC_TRANSPORTER_2"/>
    <property type="match status" value="1"/>
</dbReference>
<dbReference type="PANTHER" id="PTHR43394">
    <property type="entry name" value="ATP-DEPENDENT PERMEASE MDL1, MITOCHONDRIAL"/>
    <property type="match status" value="1"/>
</dbReference>
<reference evidence="13 14" key="1">
    <citation type="submission" date="2018-10" db="EMBL/GenBank/DDBJ databases">
        <title>Genomic Encyclopedia of Type Strains, Phase IV (KMG-IV): sequencing the most valuable type-strain genomes for metagenomic binning, comparative biology and taxonomic classification.</title>
        <authorList>
            <person name="Goeker M."/>
        </authorList>
    </citation>
    <scope>NUCLEOTIDE SEQUENCE [LARGE SCALE GENOMIC DNA]</scope>
    <source>
        <strain evidence="13 14">DSM 25586</strain>
    </source>
</reference>
<evidence type="ECO:0000256" key="7">
    <source>
        <dbReference type="ARBA" id="ARBA00022989"/>
    </source>
</evidence>
<evidence type="ECO:0000256" key="6">
    <source>
        <dbReference type="ARBA" id="ARBA00022840"/>
    </source>
</evidence>
<dbReference type="PROSITE" id="PS00211">
    <property type="entry name" value="ABC_TRANSPORTER_1"/>
    <property type="match status" value="1"/>
</dbReference>
<evidence type="ECO:0000256" key="1">
    <source>
        <dbReference type="ARBA" id="ARBA00004651"/>
    </source>
</evidence>
<protein>
    <submittedName>
        <fullName evidence="13">ATP-binding cassette subfamily B protein</fullName>
    </submittedName>
</protein>
<dbReference type="SUPFAM" id="SSF90123">
    <property type="entry name" value="ABC transporter transmembrane region"/>
    <property type="match status" value="1"/>
</dbReference>
<evidence type="ECO:0000256" key="8">
    <source>
        <dbReference type="ARBA" id="ARBA00023136"/>
    </source>
</evidence>
<evidence type="ECO:0000259" key="12">
    <source>
        <dbReference type="PROSITE" id="PS50929"/>
    </source>
</evidence>
<sequence>MTTEARHSHPRSWRTLWRRAGTSEPAEPTPMQRTLRCIRPHLRGHRMLITWGFIAMAVEILFRLLEPWPVKIVLDSVSHSLGANLRRSPLSVEASFQVLLLCAGAVVVISLVRAVASYLSSISFALVGTRISSELRARTFRHLQSLSMRHHSHASTGDTVQRLVADVSRLQDVAVTAGLPLIGNVVSLIAMMIIMLWLDPFIALVTFLSIGIFILFSRKSSGSITTAARTSRKGESALATTAAQTLGAMREVQAYGLEDTLSSGFGKSNQAASGSGVATLRLSASLQRKTDVLTGIATGVVLAAGGWRVMQHAMTPGDLTVFLFYLKTGMRPLKDVARYTSRIARATASGERVADLLDAQSDVPEAPNAVPLASPHPDVVFDNVWAGHFDGASVLKGINLTIPAGQHCAVLGPSGAGKSTLASMILRMVDPWEGSVSLGGKDLRGLTIASVRAHVSILLQDSVLFGTSVRENIRFGRLDATDEEIEAVAVLAQADGFIRALPEGYETVLGEAANDLSGGQRQRLAVARAMLRKAPIVILDEATAGLDPASRDSVLEALDTLTEGRTSITITHDVNSAQSSDRVIWLEDGEILEDGAPQSLLADPDSRFADWVHRQQTAEPGELFKVPK</sequence>
<dbReference type="CDD" id="cd18564">
    <property type="entry name" value="ABC_6TM_exporter_like"/>
    <property type="match status" value="1"/>
</dbReference>
<comment type="caution">
    <text evidence="13">The sequence shown here is derived from an EMBL/GenBank/DDBJ whole genome shotgun (WGS) entry which is preliminary data.</text>
</comment>
<keyword evidence="2" id="KW-0813">Transport</keyword>
<dbReference type="SUPFAM" id="SSF52540">
    <property type="entry name" value="P-loop containing nucleoside triphosphate hydrolases"/>
    <property type="match status" value="1"/>
</dbReference>
<keyword evidence="6 13" id="KW-0067">ATP-binding</keyword>
<dbReference type="InterPro" id="IPR027417">
    <property type="entry name" value="P-loop_NTPase"/>
</dbReference>
<evidence type="ECO:0000256" key="5">
    <source>
        <dbReference type="ARBA" id="ARBA00022741"/>
    </source>
</evidence>
<keyword evidence="3" id="KW-1003">Cell membrane</keyword>
<dbReference type="InterPro" id="IPR036640">
    <property type="entry name" value="ABC1_TM_sf"/>
</dbReference>
<dbReference type="GO" id="GO:0016887">
    <property type="term" value="F:ATP hydrolysis activity"/>
    <property type="evidence" value="ECO:0007669"/>
    <property type="project" value="InterPro"/>
</dbReference>
<comment type="similarity">
    <text evidence="9">Belongs to the ABC transporter superfamily. Lipid exporter (TC 3.A.1.106) family.</text>
</comment>
<dbReference type="PANTHER" id="PTHR43394:SF1">
    <property type="entry name" value="ATP-BINDING CASSETTE SUB-FAMILY B MEMBER 10, MITOCHONDRIAL"/>
    <property type="match status" value="1"/>
</dbReference>
<accession>A0A495E6X8</accession>
<feature type="transmembrane region" description="Helical" evidence="10">
    <location>
        <begin position="48"/>
        <end position="65"/>
    </location>
</feature>
<dbReference type="InterPro" id="IPR017871">
    <property type="entry name" value="ABC_transporter-like_CS"/>
</dbReference>
<name>A0A495E6X8_9MICC</name>
<dbReference type="InterPro" id="IPR039421">
    <property type="entry name" value="Type_1_exporter"/>
</dbReference>
<keyword evidence="8 10" id="KW-0472">Membrane</keyword>
<feature type="transmembrane region" description="Helical" evidence="10">
    <location>
        <begin position="200"/>
        <end position="216"/>
    </location>
</feature>
<dbReference type="FunFam" id="3.40.50.300:FF:000299">
    <property type="entry name" value="ABC transporter ATP-binding protein/permease"/>
    <property type="match status" value="1"/>
</dbReference>
<dbReference type="Proteomes" id="UP000276055">
    <property type="component" value="Unassembled WGS sequence"/>
</dbReference>
<dbReference type="Pfam" id="PF00664">
    <property type="entry name" value="ABC_membrane"/>
    <property type="match status" value="1"/>
</dbReference>
<dbReference type="PROSITE" id="PS50929">
    <property type="entry name" value="ABC_TM1F"/>
    <property type="match status" value="1"/>
</dbReference>
<keyword evidence="4 10" id="KW-0812">Transmembrane</keyword>
<dbReference type="GO" id="GO:0005886">
    <property type="term" value="C:plasma membrane"/>
    <property type="evidence" value="ECO:0007669"/>
    <property type="project" value="UniProtKB-SubCell"/>
</dbReference>
<gene>
    <name evidence="13" type="ORF">C8D78_3602</name>
</gene>
<dbReference type="InterPro" id="IPR011527">
    <property type="entry name" value="ABC1_TM_dom"/>
</dbReference>
<evidence type="ECO:0000259" key="11">
    <source>
        <dbReference type="PROSITE" id="PS50893"/>
    </source>
</evidence>
<keyword evidence="5" id="KW-0547">Nucleotide-binding</keyword>
<dbReference type="GO" id="GO:0015421">
    <property type="term" value="F:ABC-type oligopeptide transporter activity"/>
    <property type="evidence" value="ECO:0007669"/>
    <property type="project" value="TreeGrafter"/>
</dbReference>
<evidence type="ECO:0000313" key="13">
    <source>
        <dbReference type="EMBL" id="RKR12698.1"/>
    </source>
</evidence>
<evidence type="ECO:0000256" key="9">
    <source>
        <dbReference type="ARBA" id="ARBA00061644"/>
    </source>
</evidence>